<comment type="pathway">
    <text evidence="1">Cofactor biosynthesis; molybdopterin biosynthesis.</text>
</comment>
<keyword evidence="4 14" id="KW-0808">Transferase</keyword>
<evidence type="ECO:0000256" key="12">
    <source>
        <dbReference type="ARBA" id="ARBA00080680"/>
    </source>
</evidence>
<accession>A0A7Z0EQR7</accession>
<dbReference type="GO" id="GO:0006777">
    <property type="term" value="P:Mo-molybdopterin cofactor biosynthetic process"/>
    <property type="evidence" value="ECO:0007669"/>
    <property type="project" value="UniProtKB-KW"/>
</dbReference>
<dbReference type="Gene3D" id="3.90.1170.40">
    <property type="entry name" value="Molybdopterin biosynthesis MoaE subunit"/>
    <property type="match status" value="1"/>
</dbReference>
<dbReference type="EC" id="2.8.1.12" evidence="3"/>
<evidence type="ECO:0000256" key="1">
    <source>
        <dbReference type="ARBA" id="ARBA00005046"/>
    </source>
</evidence>
<keyword evidence="5" id="KW-0501">Molybdenum cofactor biosynthesis</keyword>
<dbReference type="AlphaFoldDB" id="A0A7Z0EQR7"/>
<comment type="similarity">
    <text evidence="2">Belongs to the MoaE family.</text>
</comment>
<evidence type="ECO:0000256" key="10">
    <source>
        <dbReference type="ARBA" id="ARBA00076955"/>
    </source>
</evidence>
<evidence type="ECO:0000256" key="7">
    <source>
        <dbReference type="ARBA" id="ARBA00026066"/>
    </source>
</evidence>
<comment type="catalytic activity">
    <reaction evidence="8">
        <text>2 [molybdopterin-synthase sulfur-carrier protein]-C-terminal-Gly-aminoethanethioate + cyclic pyranopterin phosphate + H2O = molybdopterin + 2 [molybdopterin-synthase sulfur-carrier protein]-C-terminal Gly-Gly + 2 H(+)</text>
        <dbReference type="Rhea" id="RHEA:26333"/>
        <dbReference type="Rhea" id="RHEA-COMP:12202"/>
        <dbReference type="Rhea" id="RHEA-COMP:19907"/>
        <dbReference type="ChEBI" id="CHEBI:15377"/>
        <dbReference type="ChEBI" id="CHEBI:15378"/>
        <dbReference type="ChEBI" id="CHEBI:58698"/>
        <dbReference type="ChEBI" id="CHEBI:59648"/>
        <dbReference type="ChEBI" id="CHEBI:90778"/>
        <dbReference type="ChEBI" id="CHEBI:232372"/>
        <dbReference type="EC" id="2.8.1.12"/>
    </reaction>
</comment>
<evidence type="ECO:0000313" key="14">
    <source>
        <dbReference type="EMBL" id="NYJ36429.1"/>
    </source>
</evidence>
<dbReference type="CDD" id="cd00756">
    <property type="entry name" value="MoaE"/>
    <property type="match status" value="1"/>
</dbReference>
<sequence length="148" mass="15858">MEEITIAAVRETPLSVDEVLDAVTDERAGGTAVFIGTVRDHDHGRDVAALAYSAHPTVEAQLRVIMEKVLSDTSAPGRPVLRMAAVHRVGQLGIGDKAVVVAAAAAHRQEAFEACRRLIDDLKAQVPIWKHQSFEDGADEWVGESGAP</sequence>
<evidence type="ECO:0000256" key="11">
    <source>
        <dbReference type="ARBA" id="ARBA00078352"/>
    </source>
</evidence>
<evidence type="ECO:0000256" key="6">
    <source>
        <dbReference type="ARBA" id="ARBA00025448"/>
    </source>
</evidence>
<dbReference type="EMBL" id="JACCFS010000001">
    <property type="protein sequence ID" value="NYJ36429.1"/>
    <property type="molecule type" value="Genomic_DNA"/>
</dbReference>
<keyword evidence="15" id="KW-1185">Reference proteome</keyword>
<gene>
    <name evidence="14" type="ORF">HNR10_004310</name>
</gene>
<evidence type="ECO:0000256" key="5">
    <source>
        <dbReference type="ARBA" id="ARBA00023150"/>
    </source>
</evidence>
<comment type="subunit">
    <text evidence="7">Heterotetramer of 2 MoaD subunits and 2 MoaE subunits. Also stable as homodimer. The enzyme changes between these two forms during catalysis.</text>
</comment>
<dbReference type="Pfam" id="PF02391">
    <property type="entry name" value="MoaE"/>
    <property type="match status" value="1"/>
</dbReference>
<evidence type="ECO:0000256" key="2">
    <source>
        <dbReference type="ARBA" id="ARBA00005426"/>
    </source>
</evidence>
<dbReference type="GO" id="GO:0030366">
    <property type="term" value="F:molybdopterin synthase activity"/>
    <property type="evidence" value="ECO:0007669"/>
    <property type="project" value="UniProtKB-EC"/>
</dbReference>
<protein>
    <recommendedName>
        <fullName evidence="9">Molybdopterin synthase catalytic subunit 1</fullName>
        <ecNumber evidence="3">2.8.1.12</ecNumber>
    </recommendedName>
    <alternativeName>
        <fullName evidence="13">MPT synthase subunit 2 1</fullName>
    </alternativeName>
    <alternativeName>
        <fullName evidence="10">Molybdenum cofactor biosynthesis protein E 1</fullName>
    </alternativeName>
    <alternativeName>
        <fullName evidence="11">Molybdopterin-converting factor large subunit 1</fullName>
    </alternativeName>
    <alternativeName>
        <fullName evidence="12">Molybdopterin-converting factor subunit 2 1</fullName>
    </alternativeName>
</protein>
<evidence type="ECO:0000256" key="9">
    <source>
        <dbReference type="ARBA" id="ARBA00072424"/>
    </source>
</evidence>
<dbReference type="RefSeq" id="WP_179826320.1">
    <property type="nucleotide sequence ID" value="NZ_JACCFS010000001.1"/>
</dbReference>
<dbReference type="PANTHER" id="PTHR23404">
    <property type="entry name" value="MOLYBDOPTERIN SYNTHASE RELATED"/>
    <property type="match status" value="1"/>
</dbReference>
<evidence type="ECO:0000256" key="13">
    <source>
        <dbReference type="ARBA" id="ARBA00080739"/>
    </source>
</evidence>
<proteinExistence type="inferred from homology"/>
<dbReference type="SUPFAM" id="SSF54690">
    <property type="entry name" value="Molybdopterin synthase subunit MoaE"/>
    <property type="match status" value="1"/>
</dbReference>
<reference evidence="14 15" key="1">
    <citation type="submission" date="2020-07" db="EMBL/GenBank/DDBJ databases">
        <title>Sequencing the genomes of 1000 actinobacteria strains.</title>
        <authorList>
            <person name="Klenk H.-P."/>
        </authorList>
    </citation>
    <scope>NUCLEOTIDE SEQUENCE [LARGE SCALE GENOMIC DNA]</scope>
    <source>
        <strain evidence="14 15">DSM 44442</strain>
    </source>
</reference>
<dbReference type="FunFam" id="3.90.1170.40:FF:000004">
    <property type="entry name" value="Molybdopterin biosynthesis protein MoeE"/>
    <property type="match status" value="1"/>
</dbReference>
<evidence type="ECO:0000256" key="3">
    <source>
        <dbReference type="ARBA" id="ARBA00011950"/>
    </source>
</evidence>
<name>A0A7Z0EQR7_9ACTN</name>
<comment type="function">
    <text evidence="6">Converts molybdopterin precursor Z into molybdopterin. This requires the incorporation of two sulfur atoms into precursor Z to generate a dithiolene group. The sulfur is provided by MoaD.</text>
</comment>
<comment type="caution">
    <text evidence="14">The sequence shown here is derived from an EMBL/GenBank/DDBJ whole genome shotgun (WGS) entry which is preliminary data.</text>
</comment>
<dbReference type="InterPro" id="IPR036563">
    <property type="entry name" value="MoaE_sf"/>
</dbReference>
<evidence type="ECO:0000256" key="8">
    <source>
        <dbReference type="ARBA" id="ARBA00049878"/>
    </source>
</evidence>
<evidence type="ECO:0000313" key="15">
    <source>
        <dbReference type="Proteomes" id="UP000572051"/>
    </source>
</evidence>
<evidence type="ECO:0000256" key="4">
    <source>
        <dbReference type="ARBA" id="ARBA00022679"/>
    </source>
</evidence>
<dbReference type="Proteomes" id="UP000572051">
    <property type="component" value="Unassembled WGS sequence"/>
</dbReference>
<dbReference type="InterPro" id="IPR003448">
    <property type="entry name" value="Mopterin_biosynth_MoaE"/>
</dbReference>
<organism evidence="14 15">
    <name type="scientific">Nocardiopsis aegyptia</name>
    <dbReference type="NCBI Taxonomy" id="220378"/>
    <lineage>
        <taxon>Bacteria</taxon>
        <taxon>Bacillati</taxon>
        <taxon>Actinomycetota</taxon>
        <taxon>Actinomycetes</taxon>
        <taxon>Streptosporangiales</taxon>
        <taxon>Nocardiopsidaceae</taxon>
        <taxon>Nocardiopsis</taxon>
    </lineage>
</organism>